<feature type="compositionally biased region" description="Polar residues" evidence="1">
    <location>
        <begin position="190"/>
        <end position="203"/>
    </location>
</feature>
<feature type="compositionally biased region" description="Basic and acidic residues" evidence="1">
    <location>
        <begin position="429"/>
        <end position="452"/>
    </location>
</feature>
<organism evidence="2 3">
    <name type="scientific">Lactarius akahatsu</name>
    <dbReference type="NCBI Taxonomy" id="416441"/>
    <lineage>
        <taxon>Eukaryota</taxon>
        <taxon>Fungi</taxon>
        <taxon>Dikarya</taxon>
        <taxon>Basidiomycota</taxon>
        <taxon>Agaricomycotina</taxon>
        <taxon>Agaricomycetes</taxon>
        <taxon>Russulales</taxon>
        <taxon>Russulaceae</taxon>
        <taxon>Lactarius</taxon>
    </lineage>
</organism>
<feature type="region of interest" description="Disordered" evidence="1">
    <location>
        <begin position="839"/>
        <end position="939"/>
    </location>
</feature>
<feature type="compositionally biased region" description="Low complexity" evidence="1">
    <location>
        <begin position="1217"/>
        <end position="1230"/>
    </location>
</feature>
<protein>
    <submittedName>
        <fullName evidence="2">Uncharacterized protein</fullName>
    </submittedName>
</protein>
<feature type="compositionally biased region" description="Low complexity" evidence="1">
    <location>
        <begin position="536"/>
        <end position="549"/>
    </location>
</feature>
<feature type="compositionally biased region" description="Basic and acidic residues" evidence="1">
    <location>
        <begin position="337"/>
        <end position="351"/>
    </location>
</feature>
<feature type="compositionally biased region" description="Low complexity" evidence="1">
    <location>
        <begin position="1329"/>
        <end position="1343"/>
    </location>
</feature>
<feature type="compositionally biased region" description="Low complexity" evidence="1">
    <location>
        <begin position="119"/>
        <end position="165"/>
    </location>
</feature>
<feature type="compositionally biased region" description="Low complexity" evidence="1">
    <location>
        <begin position="669"/>
        <end position="680"/>
    </location>
</feature>
<feature type="region of interest" description="Disordered" evidence="1">
    <location>
        <begin position="564"/>
        <end position="731"/>
    </location>
</feature>
<feature type="compositionally biased region" description="Polar residues" evidence="1">
    <location>
        <begin position="81"/>
        <end position="90"/>
    </location>
</feature>
<feature type="region of interest" description="Disordered" evidence="1">
    <location>
        <begin position="1505"/>
        <end position="1544"/>
    </location>
</feature>
<dbReference type="EMBL" id="JAKELL010000024">
    <property type="protein sequence ID" value="KAH8992045.1"/>
    <property type="molecule type" value="Genomic_DNA"/>
</dbReference>
<feature type="region of interest" description="Disordered" evidence="1">
    <location>
        <begin position="298"/>
        <end position="549"/>
    </location>
</feature>
<feature type="region of interest" description="Disordered" evidence="1">
    <location>
        <begin position="20"/>
        <end position="266"/>
    </location>
</feature>
<accession>A0AAD4QE05</accession>
<feature type="region of interest" description="Disordered" evidence="1">
    <location>
        <begin position="752"/>
        <end position="799"/>
    </location>
</feature>
<evidence type="ECO:0000256" key="1">
    <source>
        <dbReference type="SAM" id="MobiDB-lite"/>
    </source>
</evidence>
<proteinExistence type="predicted"/>
<feature type="compositionally biased region" description="Low complexity" evidence="1">
    <location>
        <begin position="368"/>
        <end position="380"/>
    </location>
</feature>
<gene>
    <name evidence="2" type="ORF">EDB92DRAFT_2114379</name>
</gene>
<evidence type="ECO:0000313" key="2">
    <source>
        <dbReference type="EMBL" id="KAH8992045.1"/>
    </source>
</evidence>
<feature type="region of interest" description="Disordered" evidence="1">
    <location>
        <begin position="1410"/>
        <end position="1481"/>
    </location>
</feature>
<keyword evidence="3" id="KW-1185">Reference proteome</keyword>
<feature type="compositionally biased region" description="Basic and acidic residues" evidence="1">
    <location>
        <begin position="869"/>
        <end position="884"/>
    </location>
</feature>
<feature type="compositionally biased region" description="Polar residues" evidence="1">
    <location>
        <begin position="716"/>
        <end position="730"/>
    </location>
</feature>
<name>A0AAD4QE05_9AGAM</name>
<feature type="compositionally biased region" description="Polar residues" evidence="1">
    <location>
        <begin position="1115"/>
        <end position="1130"/>
    </location>
</feature>
<evidence type="ECO:0000313" key="3">
    <source>
        <dbReference type="Proteomes" id="UP001201163"/>
    </source>
</evidence>
<feature type="compositionally biased region" description="Polar residues" evidence="1">
    <location>
        <begin position="848"/>
        <end position="868"/>
    </location>
</feature>
<feature type="compositionally biased region" description="Polar residues" evidence="1">
    <location>
        <begin position="1084"/>
        <end position="1095"/>
    </location>
</feature>
<feature type="region of interest" description="Disordered" evidence="1">
    <location>
        <begin position="1084"/>
        <end position="1137"/>
    </location>
</feature>
<feature type="compositionally biased region" description="Polar residues" evidence="1">
    <location>
        <begin position="30"/>
        <end position="41"/>
    </location>
</feature>
<dbReference type="Proteomes" id="UP001201163">
    <property type="component" value="Unassembled WGS sequence"/>
</dbReference>
<feature type="region of interest" description="Disordered" evidence="1">
    <location>
        <begin position="1170"/>
        <end position="1376"/>
    </location>
</feature>
<feature type="compositionally biased region" description="Basic and acidic residues" evidence="1">
    <location>
        <begin position="1233"/>
        <end position="1246"/>
    </location>
</feature>
<feature type="compositionally biased region" description="Polar residues" evidence="1">
    <location>
        <begin position="617"/>
        <end position="628"/>
    </location>
</feature>
<reference evidence="2" key="1">
    <citation type="submission" date="2022-01" db="EMBL/GenBank/DDBJ databases">
        <title>Comparative genomics reveals a dynamic genome evolution in the ectomycorrhizal milk-cap (Lactarius) mushrooms.</title>
        <authorList>
            <consortium name="DOE Joint Genome Institute"/>
            <person name="Lebreton A."/>
            <person name="Tang N."/>
            <person name="Kuo A."/>
            <person name="LaButti K."/>
            <person name="Drula E."/>
            <person name="Barry K."/>
            <person name="Clum A."/>
            <person name="Lipzen A."/>
            <person name="Mousain D."/>
            <person name="Ng V."/>
            <person name="Wang R."/>
            <person name="Wang X."/>
            <person name="Dai Y."/>
            <person name="Henrissat B."/>
            <person name="Grigoriev I.V."/>
            <person name="Guerin-Laguette A."/>
            <person name="Yu F."/>
            <person name="Martin F.M."/>
        </authorList>
    </citation>
    <scope>NUCLEOTIDE SEQUENCE</scope>
    <source>
        <strain evidence="2">QP</strain>
    </source>
</reference>
<feature type="compositionally biased region" description="Basic and acidic residues" evidence="1">
    <location>
        <begin position="568"/>
        <end position="605"/>
    </location>
</feature>
<sequence length="1544" mass="165021">MDTIDPQAQDSVISNGVAEAATVSAPASPPQSLTSALSDLSRTAEHGKDGSTPPHSVPSGTGAPPKKFSAFNINKKFMEKNSPTPGASQIPSSSPSSKVVGTTAKSPPPVPPPHSRLITTKLTKLPSSSTGTGTGWTRPSSTTPSLAPSPVSGGVPSALPLAPAPISHGPPQLPHVGKVIQPQPRGAIQIPSTSKPEVSNGSSKPAWRNVKQGGNSSGPPLGVQSEFPTAAEVAQGCLNGSQEKRQSTQSPVTPSPATTEADTFRGVHLDPNAHHWDEMEEDNDDFLEGVIEFGDGRQYQIQPVDVPQSTEDSVLAAVPPPDAPGPISRSPAAAARINKEDRFSEDFDRSWPRSAALSSNIRPRIGPSAAASTSSNSSLSPQEASRVLFNERSNRLEPWSTNNRIPPPDARPSRDTALHHNVQLLQKQGLDHPRRDTSSSQGAEDRRWERGRRPSNATTTHSALSGGRDSSRESLRQLPPHLAPAHKSLPPLHTHQPPHAYPPSGRQGTRESWRQTRSPEQSPVIPSPSDLNSHIASPSSPNAVVSSPQSITATADIELVRKAAMHSAAERAKIRRQLEEEEREKERERARRKAAELEEKMKVTEKDDDTEQPAAVQETQIEPLSPLTSADPAPGRQSLFRPPSLKASIRDPENRPAAPMTRTRSQRGSQSANQPPSASSIVTSWRSNAGPLPPIAPRRLSSSHSPVAPLIPFPSPSQVLGAQLLSPSNDESLEEVEFTDLGKFVGFEPKAEEPVALSPLPQEDVPTEVSYGDQSAPARSRSDLESSWRRKGPLPPVEEQQPVVAANIVLDATFESPLIREADIIPAFPSVRTTSIGMSSPVKPLAEGSSQTLVVPPLLSSQRSPRTSSYREELLRSTFEDTMSRIKGAMQTKPQRSTPEVEHHTDRATASGPSHSTDQPRHGRGASPPSRSHPPRVLLPEEPFTTATELDDDLQVGQPHRVRLPSASRVLEPLSKKEQANLRKTIPPLRWEIFSWDPPIEGTSNNDYSVNDVLFPKPLLLKGQPRFIVKLPSSGSNLVRRSTPVTPKVHLPSKPLVNKTVASAGAFGRPRVADDHSTWRRTLPSISDQVESVGSSEGLVTRSGSSPPDTEKTNDVASNAETEPSSSVHLSSKRAEPKMPAGASVAFYRESNSVPSVNFIVSSELEDARQSDASAVPSKEEHSLAPQAFGDSDGHGMDSVNSLATPHDKSSDGSAQSDTPLTPPSSSSWTKNLVKESPVRQPDPEQLKLLWSQTSEKADVPAVNSLEGIADDLPSVPFTFQEVKSEDGETPPPIVPNGSGPSRMSLHDVTRAFQQVPPPPAGSTTRKASPQSPVVQSSTSGSVRHPTYPPHAQQMHSAVGGPQYTQYPSPMLSHSPAPTLMFPHPMAPNHMMGGPSAQYHHQPMWIHMAAPPPGAQTPGGVVRPLPSPYPTHAQYMPYPSPTAYAPSQAGPPGSQPQPQPNGGRSRPSAAPAGMSPGLSHARAPAMYQSSPVLMHPQVIHVQPSYAGTMPAGRGVPMQPSHPTPAPHPGGYTPATHASYARPPW</sequence>
<comment type="caution">
    <text evidence="2">The sequence shown here is derived from an EMBL/GenBank/DDBJ whole genome shotgun (WGS) entry which is preliminary data.</text>
</comment>
<feature type="compositionally biased region" description="Polar residues" evidence="1">
    <location>
        <begin position="247"/>
        <end position="261"/>
    </location>
</feature>